<dbReference type="AlphaFoldDB" id="A0A967C4M4"/>
<dbReference type="Pfam" id="PF08666">
    <property type="entry name" value="SAF"/>
    <property type="match status" value="1"/>
</dbReference>
<comment type="caution">
    <text evidence="2">The sequence shown here is derived from an EMBL/GenBank/DDBJ whole genome shotgun (WGS) entry which is preliminary data.</text>
</comment>
<dbReference type="RefSeq" id="WP_167220527.1">
    <property type="nucleotide sequence ID" value="NZ_JAAQPH010000001.1"/>
</dbReference>
<evidence type="ECO:0000313" key="3">
    <source>
        <dbReference type="Proteomes" id="UP000761264"/>
    </source>
</evidence>
<dbReference type="Pfam" id="PF16976">
    <property type="entry name" value="RcpC"/>
    <property type="match status" value="1"/>
</dbReference>
<dbReference type="EMBL" id="JAAQPH010000001">
    <property type="protein sequence ID" value="NIA67211.1"/>
    <property type="molecule type" value="Genomic_DNA"/>
</dbReference>
<organism evidence="2 3">
    <name type="scientific">Pelagibius litoralis</name>
    <dbReference type="NCBI Taxonomy" id="374515"/>
    <lineage>
        <taxon>Bacteria</taxon>
        <taxon>Pseudomonadati</taxon>
        <taxon>Pseudomonadota</taxon>
        <taxon>Alphaproteobacteria</taxon>
        <taxon>Rhodospirillales</taxon>
        <taxon>Rhodovibrionaceae</taxon>
        <taxon>Pelagibius</taxon>
    </lineage>
</organism>
<evidence type="ECO:0000259" key="1">
    <source>
        <dbReference type="SMART" id="SM00858"/>
    </source>
</evidence>
<sequence length="294" mass="32654">MSFRNIVLIAAALLITAGTSFVARSWLANQRAKPVIVAQQVQAEGIKVLVAKAELPTGVFIQEEQLRWQLWPNDDIPDEYFTDDEIEPDAFFGAVVRRGFTAGEPITPRRVIRPGERGFLAAVLRPGYRAIAIRVDATSGVSGLVFPGDRIDIILTHTLSDRTGENVVQRRASETVLQNVRVLALDQTTDDNGTDPQYAKNFTLEVTPKQTEMLSVVRELGALSISLRSLAKDEEELERLTVMNETKEESDPERGDTYTWDSEVSRLVGRGSGNDDGKKVVNVTRGNEVQELRF</sequence>
<dbReference type="InterPro" id="IPR017592">
    <property type="entry name" value="Pilus_assmbl_Flp-typ_CpaB"/>
</dbReference>
<dbReference type="CDD" id="cd11614">
    <property type="entry name" value="SAF_CpaB_FlgA_like"/>
    <property type="match status" value="1"/>
</dbReference>
<keyword evidence="3" id="KW-1185">Reference proteome</keyword>
<dbReference type="InterPro" id="IPR013974">
    <property type="entry name" value="SAF"/>
</dbReference>
<evidence type="ECO:0000313" key="2">
    <source>
        <dbReference type="EMBL" id="NIA67211.1"/>
    </source>
</evidence>
<dbReference type="NCBIfam" id="TIGR03177">
    <property type="entry name" value="pilus_cpaB"/>
    <property type="match status" value="1"/>
</dbReference>
<proteinExistence type="predicted"/>
<reference evidence="2" key="1">
    <citation type="submission" date="2020-03" db="EMBL/GenBank/DDBJ databases">
        <title>Genome of Pelagibius litoralis DSM 21314T.</title>
        <authorList>
            <person name="Wang G."/>
        </authorList>
    </citation>
    <scope>NUCLEOTIDE SEQUENCE</scope>
    <source>
        <strain evidence="2">DSM 21314</strain>
    </source>
</reference>
<name>A0A967C4M4_9PROT</name>
<dbReference type="Proteomes" id="UP000761264">
    <property type="component" value="Unassembled WGS sequence"/>
</dbReference>
<gene>
    <name evidence="2" type="primary">cpaB</name>
    <name evidence="2" type="ORF">HBA54_01240</name>
</gene>
<dbReference type="SMART" id="SM00858">
    <property type="entry name" value="SAF"/>
    <property type="match status" value="1"/>
</dbReference>
<dbReference type="InterPro" id="IPR031571">
    <property type="entry name" value="RcpC_dom"/>
</dbReference>
<feature type="domain" description="SAF" evidence="1">
    <location>
        <begin position="46"/>
        <end position="112"/>
    </location>
</feature>
<accession>A0A967C4M4</accession>
<protein>
    <submittedName>
        <fullName evidence="2">Flp pilus assembly protein CpaB</fullName>
    </submittedName>
</protein>